<gene>
    <name evidence="12" type="primary">ppk1</name>
    <name evidence="6" type="synonym">ppk</name>
    <name evidence="12" type="ORF">E4100_09055</name>
</gene>
<evidence type="ECO:0000259" key="11">
    <source>
        <dbReference type="Pfam" id="PF17941"/>
    </source>
</evidence>
<keyword evidence="5 6" id="KW-0067">ATP-binding</keyword>
<keyword evidence="1 6" id="KW-0597">Phosphoprotein</keyword>
<evidence type="ECO:0000256" key="2">
    <source>
        <dbReference type="ARBA" id="ARBA00022679"/>
    </source>
</evidence>
<dbReference type="InterPro" id="IPR003414">
    <property type="entry name" value="PP_kinase"/>
</dbReference>
<dbReference type="Pfam" id="PF13089">
    <property type="entry name" value="PP_kinase_N"/>
    <property type="match status" value="1"/>
</dbReference>
<accession>A0A4Z0D4I5</accession>
<feature type="domain" description="Polyphosphate kinase N-terminal" evidence="9">
    <location>
        <begin position="14"/>
        <end position="116"/>
    </location>
</feature>
<dbReference type="GO" id="GO:0008976">
    <property type="term" value="F:polyphosphate kinase activity"/>
    <property type="evidence" value="ECO:0007669"/>
    <property type="project" value="UniProtKB-UniRule"/>
</dbReference>
<dbReference type="InterPro" id="IPR024953">
    <property type="entry name" value="PP_kinase_middle"/>
</dbReference>
<feature type="binding site" evidence="6">
    <location>
        <position position="570"/>
    </location>
    <ligand>
        <name>ATP</name>
        <dbReference type="ChEBI" id="CHEBI:30616"/>
    </ligand>
</feature>
<feature type="binding site" evidence="6">
    <location>
        <position position="474"/>
    </location>
    <ligand>
        <name>ATP</name>
        <dbReference type="ChEBI" id="CHEBI:30616"/>
    </ligand>
</feature>
<dbReference type="InterPro" id="IPR036830">
    <property type="entry name" value="PP_kinase_middle_dom_sf"/>
</dbReference>
<dbReference type="GO" id="GO:0005524">
    <property type="term" value="F:ATP binding"/>
    <property type="evidence" value="ECO:0007669"/>
    <property type="project" value="UniProtKB-KW"/>
</dbReference>
<feature type="binding site" evidence="6">
    <location>
        <position position="381"/>
    </location>
    <ligand>
        <name>Mg(2+)</name>
        <dbReference type="ChEBI" id="CHEBI:18420"/>
    </ligand>
</feature>
<dbReference type="Pfam" id="PF02503">
    <property type="entry name" value="PP_kinase"/>
    <property type="match status" value="1"/>
</dbReference>
<dbReference type="Gene3D" id="3.30.1840.10">
    <property type="entry name" value="Polyphosphate kinase middle domain"/>
    <property type="match status" value="1"/>
</dbReference>
<comment type="PTM">
    <text evidence="6 7">An intermediate of this reaction is the autophosphorylated ppk in which a phosphate is covalently linked to a histidine residue through a N-P bond.</text>
</comment>
<evidence type="ECO:0000259" key="8">
    <source>
        <dbReference type="Pfam" id="PF02503"/>
    </source>
</evidence>
<evidence type="ECO:0000259" key="9">
    <source>
        <dbReference type="Pfam" id="PF13089"/>
    </source>
</evidence>
<evidence type="ECO:0000256" key="1">
    <source>
        <dbReference type="ARBA" id="ARBA00022553"/>
    </source>
</evidence>
<proteinExistence type="inferred from homology"/>
<evidence type="ECO:0000256" key="4">
    <source>
        <dbReference type="ARBA" id="ARBA00022777"/>
    </source>
</evidence>
<dbReference type="InterPro" id="IPR036832">
    <property type="entry name" value="PPK_N_dom_sf"/>
</dbReference>
<evidence type="ECO:0000313" key="12">
    <source>
        <dbReference type="EMBL" id="TFZ39162.1"/>
    </source>
</evidence>
<dbReference type="PIRSF" id="PIRSF015589">
    <property type="entry name" value="PP_kinase"/>
    <property type="match status" value="1"/>
</dbReference>
<evidence type="ECO:0000313" key="13">
    <source>
        <dbReference type="Proteomes" id="UP000298381"/>
    </source>
</evidence>
<protein>
    <recommendedName>
        <fullName evidence="6 7">Polyphosphate kinase</fullName>
        <ecNumber evidence="6 7">2.7.4.1</ecNumber>
    </recommendedName>
    <alternativeName>
        <fullName evidence="6">ATP-polyphosphate phosphotransferase</fullName>
    </alternativeName>
    <alternativeName>
        <fullName evidence="6">Polyphosphoric acid kinase</fullName>
    </alternativeName>
</protein>
<keyword evidence="13" id="KW-1185">Reference proteome</keyword>
<dbReference type="HAMAP" id="MF_00347">
    <property type="entry name" value="Polyphosphate_kinase"/>
    <property type="match status" value="1"/>
</dbReference>
<dbReference type="Pfam" id="PF13090">
    <property type="entry name" value="PP_kinase_C"/>
    <property type="match status" value="1"/>
</dbReference>
<dbReference type="GO" id="GO:0046872">
    <property type="term" value="F:metal ion binding"/>
    <property type="evidence" value="ECO:0007669"/>
    <property type="project" value="UniProtKB-KW"/>
</dbReference>
<dbReference type="PANTHER" id="PTHR30218">
    <property type="entry name" value="POLYPHOSPHATE KINASE"/>
    <property type="match status" value="1"/>
</dbReference>
<keyword evidence="6" id="KW-0460">Magnesium</keyword>
<keyword evidence="6" id="KW-0479">Metal-binding</keyword>
<evidence type="ECO:0000259" key="10">
    <source>
        <dbReference type="Pfam" id="PF13090"/>
    </source>
</evidence>
<comment type="cofactor">
    <cofactor evidence="6">
        <name>Mg(2+)</name>
        <dbReference type="ChEBI" id="CHEBI:18420"/>
    </cofactor>
</comment>
<keyword evidence="3 6" id="KW-0547">Nucleotide-binding</keyword>
<dbReference type="GO" id="GO:0006799">
    <property type="term" value="P:polyphosphate biosynthetic process"/>
    <property type="evidence" value="ECO:0007669"/>
    <property type="project" value="UniProtKB-UniRule"/>
</dbReference>
<dbReference type="InterPro" id="IPR025200">
    <property type="entry name" value="PPK_C_dom2"/>
</dbReference>
<dbReference type="NCBIfam" id="NF003921">
    <property type="entry name" value="PRK05443.2-2"/>
    <property type="match status" value="1"/>
</dbReference>
<keyword evidence="4 6" id="KW-0418">Kinase</keyword>
<evidence type="ECO:0000256" key="5">
    <source>
        <dbReference type="ARBA" id="ARBA00022840"/>
    </source>
</evidence>
<organism evidence="12 13">
    <name type="scientific">Soehngenia longivitae</name>
    <dbReference type="NCBI Taxonomy" id="2562294"/>
    <lineage>
        <taxon>Bacteria</taxon>
        <taxon>Bacillati</taxon>
        <taxon>Bacillota</taxon>
        <taxon>Tissierellia</taxon>
        <taxon>Tissierellales</taxon>
        <taxon>Tissierellaceae</taxon>
        <taxon>Soehngenia</taxon>
    </lineage>
</organism>
<dbReference type="SUPFAM" id="SSF140356">
    <property type="entry name" value="PPK N-terminal domain-like"/>
    <property type="match status" value="1"/>
</dbReference>
<evidence type="ECO:0000256" key="3">
    <source>
        <dbReference type="ARBA" id="ARBA00022741"/>
    </source>
</evidence>
<feature type="binding site" evidence="6">
    <location>
        <position position="51"/>
    </location>
    <ligand>
        <name>ATP</name>
        <dbReference type="ChEBI" id="CHEBI:30616"/>
    </ligand>
</feature>
<dbReference type="NCBIfam" id="TIGR03705">
    <property type="entry name" value="poly_P_kin"/>
    <property type="match status" value="1"/>
</dbReference>
<dbReference type="Pfam" id="PF17941">
    <property type="entry name" value="PP_kinase_C_1"/>
    <property type="match status" value="1"/>
</dbReference>
<feature type="binding site" evidence="6">
    <location>
        <position position="598"/>
    </location>
    <ligand>
        <name>ATP</name>
        <dbReference type="ChEBI" id="CHEBI:30616"/>
    </ligand>
</feature>
<evidence type="ECO:0000256" key="6">
    <source>
        <dbReference type="HAMAP-Rule" id="MF_00347"/>
    </source>
</evidence>
<evidence type="ECO:0000256" key="7">
    <source>
        <dbReference type="RuleBase" id="RU003800"/>
    </source>
</evidence>
<dbReference type="NCBIfam" id="NF003917">
    <property type="entry name" value="PRK05443.1-1"/>
    <property type="match status" value="1"/>
</dbReference>
<dbReference type="EMBL" id="SRIB01000019">
    <property type="protein sequence ID" value="TFZ39162.1"/>
    <property type="molecule type" value="Genomic_DNA"/>
</dbReference>
<keyword evidence="2 6" id="KW-0808">Transferase</keyword>
<comment type="function">
    <text evidence="6 7">Catalyzes the reversible transfer of the terminal phosphate of ATP to form a long-chain polyphosphate (polyP).</text>
</comment>
<feature type="binding site" evidence="6">
    <location>
        <position position="411"/>
    </location>
    <ligand>
        <name>Mg(2+)</name>
        <dbReference type="ChEBI" id="CHEBI:18420"/>
    </ligand>
</feature>
<reference evidence="12 13" key="1">
    <citation type="submission" date="2019-03" db="EMBL/GenBank/DDBJ databases">
        <title>Draft genome sequence data and analysis of a Fermenting Bacterium, Soehngenia longevitae strain 1933PT, isolated from petroleum reservoir in Azerbaijan.</title>
        <authorList>
            <person name="Grouzdev D.S."/>
            <person name="Bidzhieva S.K."/>
            <person name="Sokolova D.S."/>
            <person name="Tourova T.P."/>
            <person name="Poltaraus A.B."/>
            <person name="Nazina T.N."/>
        </authorList>
    </citation>
    <scope>NUCLEOTIDE SEQUENCE [LARGE SCALE GENOMIC DNA]</scope>
    <source>
        <strain evidence="12 13">1933P</strain>
    </source>
</reference>
<dbReference type="SUPFAM" id="SSF56024">
    <property type="entry name" value="Phospholipase D/nuclease"/>
    <property type="match status" value="2"/>
</dbReference>
<dbReference type="Proteomes" id="UP000298381">
    <property type="component" value="Unassembled WGS sequence"/>
</dbReference>
<sequence>MAETQLSYDTSYTQNRELSWLKFNERVLEEALDENVPVFERLKFISIFSSNLDEFFMIRVGSLLDLSRLKNPPIDNKTGLTPQAQLDKVFENVKPLYKKKDDLFFKVENLLRGYDIYNLDVNELTDSEFRYVEDYFKKNIMPLLSPQIIDSHHPFPHLWNKNLYVIGSLGSKEKTNLIGIIEIPKSIPRVLYLGNDNLRYILIEKIVFHFFNTVFSYYKVSTKSIVSVTRNADINPKDEAFDFDEEDFKIHMKQILKKRSRLAPVRLEIYEELDKDLKNYLIQKLNISQNQIFKTQSPIILDYVLALEDKLSPMLKAKLTYHHFDSLYPPEINPGKSIISQIQKRDILTIYPYEDIKVFLDLLKEASQSKKVKSIKISLYRLANKSKIVEYLCEARENGKDVTVLIELRARFDEENNIEWAEKLEEAGCNVIYGIEDYKVHSKICLITCVEKDKISYITQIGTGNYNEKTAKLYSDLSLITGNKEIGLDALEFFKNMAISYLDGDYKNLAVAPFSLKNRLIFEIDKQIENAKHDNPSRIIIKANSITERDLIDKLMEASCAGVKIDLIIRGICCILPNIKGKTENITVTNIVGRFLEHSRIYLFGEGDKCSIYISSADLMTRNLNRRVEIAAPVYDNAIKEKIKKFLDLNLKDNQKSRIMTSSGDYVKKEVQNEKLNSQEYLLDLALSQNENRPLKSRFHFFFKLFKGGDVD</sequence>
<comment type="catalytic activity">
    <reaction evidence="6 7">
        <text>[phosphate](n) + ATP = [phosphate](n+1) + ADP</text>
        <dbReference type="Rhea" id="RHEA:19573"/>
        <dbReference type="Rhea" id="RHEA-COMP:9859"/>
        <dbReference type="Rhea" id="RHEA-COMP:14280"/>
        <dbReference type="ChEBI" id="CHEBI:16838"/>
        <dbReference type="ChEBI" id="CHEBI:30616"/>
        <dbReference type="ChEBI" id="CHEBI:456216"/>
        <dbReference type="EC" id="2.7.4.1"/>
    </reaction>
</comment>
<dbReference type="GO" id="GO:0009358">
    <property type="term" value="C:polyphosphate kinase complex"/>
    <property type="evidence" value="ECO:0007669"/>
    <property type="project" value="InterPro"/>
</dbReference>
<dbReference type="RefSeq" id="WP_135271728.1">
    <property type="nucleotide sequence ID" value="NZ_SRIB01000019.1"/>
</dbReference>
<comment type="caution">
    <text evidence="12">The sequence shown here is derived from an EMBL/GenBank/DDBJ whole genome shotgun (WGS) entry which is preliminary data.</text>
</comment>
<dbReference type="AlphaFoldDB" id="A0A4Z0D4I5"/>
<feature type="domain" description="Polyphosphate kinase C-terminal" evidence="11">
    <location>
        <begin position="338"/>
        <end position="498"/>
    </location>
</feature>
<feature type="domain" description="Polyphosphate kinase C-terminal" evidence="10">
    <location>
        <begin position="509"/>
        <end position="679"/>
    </location>
</feature>
<name>A0A4Z0D4I5_9FIRM</name>
<dbReference type="Gene3D" id="3.30.870.10">
    <property type="entry name" value="Endonuclease Chain A"/>
    <property type="match status" value="2"/>
</dbReference>
<dbReference type="SUPFAM" id="SSF143724">
    <property type="entry name" value="PHP14-like"/>
    <property type="match status" value="1"/>
</dbReference>
<dbReference type="InterPro" id="IPR025198">
    <property type="entry name" value="PPK_N_dom"/>
</dbReference>
<comment type="similarity">
    <text evidence="6 7">Belongs to the polyphosphate kinase 1 (PPK1) family.</text>
</comment>
<feature type="active site" description="Phosphohistidine intermediate" evidence="6">
    <location>
        <position position="441"/>
    </location>
</feature>
<dbReference type="Gene3D" id="1.20.58.310">
    <property type="entry name" value="Polyphosphate kinase N-terminal domain"/>
    <property type="match status" value="1"/>
</dbReference>
<dbReference type="OrthoDB" id="9761456at2"/>
<feature type="domain" description="Polyphosphate kinase middle" evidence="8">
    <location>
        <begin position="130"/>
        <end position="303"/>
    </location>
</feature>
<dbReference type="InterPro" id="IPR041108">
    <property type="entry name" value="PP_kinase_C_1"/>
</dbReference>
<dbReference type="EC" id="2.7.4.1" evidence="6 7"/>
<dbReference type="PANTHER" id="PTHR30218:SF0">
    <property type="entry name" value="POLYPHOSPHATE KINASE"/>
    <property type="match status" value="1"/>
</dbReference>